<proteinExistence type="inferred from homology"/>
<organism evidence="3 4">
    <name type="scientific">Brotonthovivens ammoniilytica</name>
    <dbReference type="NCBI Taxonomy" id="2981725"/>
    <lineage>
        <taxon>Bacteria</taxon>
        <taxon>Bacillati</taxon>
        <taxon>Bacillota</taxon>
        <taxon>Clostridia</taxon>
        <taxon>Lachnospirales</taxon>
        <taxon>Lachnospiraceae</taxon>
        <taxon>Brotonthovivens</taxon>
    </lineage>
</organism>
<protein>
    <recommendedName>
        <fullName evidence="1">Aminotransferase</fullName>
        <ecNumber evidence="1">2.6.1.-</ecNumber>
    </recommendedName>
</protein>
<comment type="caution">
    <text evidence="3">The sequence shown here is derived from an EMBL/GenBank/DDBJ whole genome shotgun (WGS) entry which is preliminary data.</text>
</comment>
<dbReference type="SUPFAM" id="SSF53383">
    <property type="entry name" value="PLP-dependent transferases"/>
    <property type="match status" value="1"/>
</dbReference>
<accession>A0ABT2TKR4</accession>
<dbReference type="Gene3D" id="3.90.1150.10">
    <property type="entry name" value="Aspartate Aminotransferase, domain 1"/>
    <property type="match status" value="2"/>
</dbReference>
<dbReference type="InterPro" id="IPR004839">
    <property type="entry name" value="Aminotransferase_I/II_large"/>
</dbReference>
<dbReference type="GO" id="GO:0008483">
    <property type="term" value="F:transaminase activity"/>
    <property type="evidence" value="ECO:0007669"/>
    <property type="project" value="UniProtKB-KW"/>
</dbReference>
<dbReference type="PROSITE" id="PS00105">
    <property type="entry name" value="AA_TRANSFER_CLASS_1"/>
    <property type="match status" value="1"/>
</dbReference>
<dbReference type="InterPro" id="IPR004838">
    <property type="entry name" value="NHTrfase_class1_PyrdxlP-BS"/>
</dbReference>
<dbReference type="PANTHER" id="PTHR42691:SF1">
    <property type="entry name" value="ASPARTATE AMINOTRANSFERASE YHDR-RELATED"/>
    <property type="match status" value="1"/>
</dbReference>
<evidence type="ECO:0000313" key="4">
    <source>
        <dbReference type="Proteomes" id="UP001652442"/>
    </source>
</evidence>
<keyword evidence="1 3" id="KW-0808">Transferase</keyword>
<feature type="domain" description="Aminotransferase class I/classII large" evidence="2">
    <location>
        <begin position="34"/>
        <end position="375"/>
    </location>
</feature>
<gene>
    <name evidence="3" type="ORF">OCV88_10735</name>
</gene>
<name>A0ABT2TKR4_9FIRM</name>
<dbReference type="EMBL" id="JAOQJQ010000004">
    <property type="protein sequence ID" value="MCU6762804.1"/>
    <property type="molecule type" value="Genomic_DNA"/>
</dbReference>
<dbReference type="EC" id="2.6.1.-" evidence="1"/>
<dbReference type="Pfam" id="PF00155">
    <property type="entry name" value="Aminotran_1_2"/>
    <property type="match status" value="1"/>
</dbReference>
<keyword evidence="4" id="KW-1185">Reference proteome</keyword>
<dbReference type="InterPro" id="IPR015422">
    <property type="entry name" value="PyrdxlP-dep_Trfase_small"/>
</dbReference>
<evidence type="ECO:0000256" key="1">
    <source>
        <dbReference type="RuleBase" id="RU000481"/>
    </source>
</evidence>
<keyword evidence="1 3" id="KW-0032">Aminotransferase</keyword>
<dbReference type="PANTHER" id="PTHR42691">
    <property type="entry name" value="ASPARTATE AMINOTRANSFERASE YHDR-RELATED"/>
    <property type="match status" value="1"/>
</dbReference>
<evidence type="ECO:0000259" key="2">
    <source>
        <dbReference type="Pfam" id="PF00155"/>
    </source>
</evidence>
<reference evidence="3 4" key="1">
    <citation type="journal article" date="2021" name="ISME Commun">
        <title>Automated analysis of genomic sequences facilitates high-throughput and comprehensive description of bacteria.</title>
        <authorList>
            <person name="Hitch T.C.A."/>
        </authorList>
    </citation>
    <scope>NUCLEOTIDE SEQUENCE [LARGE SCALE GENOMIC DNA]</scope>
    <source>
        <strain evidence="3 4">Sanger_109</strain>
    </source>
</reference>
<comment type="similarity">
    <text evidence="1">Belongs to the class-I pyridoxal-phosphate-dependent aminotransferase family.</text>
</comment>
<dbReference type="RefSeq" id="WP_158425509.1">
    <property type="nucleotide sequence ID" value="NZ_JAOQJQ010000004.1"/>
</dbReference>
<dbReference type="InterPro" id="IPR015424">
    <property type="entry name" value="PyrdxlP-dep_Trfase"/>
</dbReference>
<dbReference type="NCBIfam" id="NF005305">
    <property type="entry name" value="PRK06836.1"/>
    <property type="match status" value="1"/>
</dbReference>
<sequence>MISKRLRASLDSSICIRDIFEEGKKLAAVYGPENIYNFSIGNPSVEPPAIVNEAMKEILDTEPALALHGYPANVGHPEVRQHIADYLNEKYGCTYTCDGIVMTSGAASALAMLSNTILDKEDEVITFAPYFWEYKSYVETFYGKLVPALCNMETLQPDPETFRAAFSERTRFVLINTPNNPTGAVYTPESLKMVASILEEKEKEYGHPIYLVSDEPYRKLAYGIEVPYLTDYYKNTIVVYSYSKALSIPGERIGYIAMEPEVEDFEDLIAGLTASMRYLGYVNAPSLQQKMLMKCVDASVDISIYEETRDILYQGLTEMGYTCIHPDGAFYLFVKALEEDDAHFCEMAKKEKILMAPGTAFYGPGWVRISYCVPAKVAKESLPGFQKLMEMYQK</sequence>
<dbReference type="Proteomes" id="UP001652442">
    <property type="component" value="Unassembled WGS sequence"/>
</dbReference>
<evidence type="ECO:0000313" key="3">
    <source>
        <dbReference type="EMBL" id="MCU6762804.1"/>
    </source>
</evidence>
<dbReference type="InterPro" id="IPR015421">
    <property type="entry name" value="PyrdxlP-dep_Trfase_major"/>
</dbReference>
<comment type="cofactor">
    <cofactor evidence="1">
        <name>pyridoxal 5'-phosphate</name>
        <dbReference type="ChEBI" id="CHEBI:597326"/>
    </cofactor>
</comment>
<dbReference type="Gene3D" id="3.40.640.10">
    <property type="entry name" value="Type I PLP-dependent aspartate aminotransferase-like (Major domain)"/>
    <property type="match status" value="1"/>
</dbReference>
<dbReference type="CDD" id="cd00609">
    <property type="entry name" value="AAT_like"/>
    <property type="match status" value="1"/>
</dbReference>